<evidence type="ECO:0000313" key="3">
    <source>
        <dbReference type="EMBL" id="RIY13723.1"/>
    </source>
</evidence>
<accession>A0A418R8B9</accession>
<dbReference type="InterPro" id="IPR021314">
    <property type="entry name" value="DUF2911"/>
</dbReference>
<proteinExistence type="predicted"/>
<dbReference type="Pfam" id="PF11138">
    <property type="entry name" value="DUF2911"/>
    <property type="match status" value="1"/>
</dbReference>
<protein>
    <submittedName>
        <fullName evidence="3">DUF2911 domain-containing protein</fullName>
    </submittedName>
</protein>
<dbReference type="Proteomes" id="UP000284250">
    <property type="component" value="Unassembled WGS sequence"/>
</dbReference>
<dbReference type="OrthoDB" id="195456at2"/>
<comment type="caution">
    <text evidence="3">The sequence shown here is derived from an EMBL/GenBank/DDBJ whole genome shotgun (WGS) entry which is preliminary data.</text>
</comment>
<evidence type="ECO:0000256" key="2">
    <source>
        <dbReference type="SAM" id="SignalP"/>
    </source>
</evidence>
<reference evidence="3 4" key="1">
    <citation type="submission" date="2019-01" db="EMBL/GenBank/DDBJ databases">
        <title>Hymenobacter humicola sp. nov., isolated from soils in Antarctica.</title>
        <authorList>
            <person name="Sedlacek I."/>
            <person name="Holochova P."/>
            <person name="Kralova S."/>
            <person name="Pantucek R."/>
            <person name="Stankova E."/>
            <person name="Vrbovska V."/>
            <person name="Kristofova L."/>
            <person name="Svec P."/>
            <person name="Busse H.-J."/>
        </authorList>
    </citation>
    <scope>NUCLEOTIDE SEQUENCE [LARGE SCALE GENOMIC DNA]</scope>
    <source>
        <strain evidence="3 4">CCM 8852</strain>
    </source>
</reference>
<gene>
    <name evidence="3" type="ORF">D0T11_01180</name>
</gene>
<feature type="signal peptide" evidence="2">
    <location>
        <begin position="1"/>
        <end position="32"/>
    </location>
</feature>
<dbReference type="EMBL" id="QYCN01000002">
    <property type="protein sequence ID" value="RIY13723.1"/>
    <property type="molecule type" value="Genomic_DNA"/>
</dbReference>
<organism evidence="3 4">
    <name type="scientific">Hymenobacter rubripertinctus</name>
    <dbReference type="NCBI Taxonomy" id="2029981"/>
    <lineage>
        <taxon>Bacteria</taxon>
        <taxon>Pseudomonadati</taxon>
        <taxon>Bacteroidota</taxon>
        <taxon>Cytophagia</taxon>
        <taxon>Cytophagales</taxon>
        <taxon>Hymenobacteraceae</taxon>
        <taxon>Hymenobacter</taxon>
    </lineage>
</organism>
<dbReference type="AlphaFoldDB" id="A0A418R8B9"/>
<sequence>MPVTCTRSASVRFSLLLLLALGFQLSACSEQAPPAEERAARPSPPATVSTTVPGGAHLTIRYSRPSAKDRKVFGGLVPYGQVWRTGANEATTFAVDRAVTVQGQPLPAGKYALFTIPTEKEWTIIFNNTATQWGAYEYQAAQDTLRVQARPTARTPRLEQFTISASPTGQVLMAWENTQVAFEVQ</sequence>
<feature type="region of interest" description="Disordered" evidence="1">
    <location>
        <begin position="34"/>
        <end position="54"/>
    </location>
</feature>
<evidence type="ECO:0000313" key="4">
    <source>
        <dbReference type="Proteomes" id="UP000284250"/>
    </source>
</evidence>
<keyword evidence="4" id="KW-1185">Reference proteome</keyword>
<keyword evidence="2" id="KW-0732">Signal</keyword>
<evidence type="ECO:0000256" key="1">
    <source>
        <dbReference type="SAM" id="MobiDB-lite"/>
    </source>
</evidence>
<feature type="chain" id="PRO_5019542365" evidence="2">
    <location>
        <begin position="33"/>
        <end position="185"/>
    </location>
</feature>
<name>A0A418R8B9_9BACT</name>